<evidence type="ECO:0000256" key="1">
    <source>
        <dbReference type="SAM" id="Phobius"/>
    </source>
</evidence>
<dbReference type="Gene3D" id="3.90.226.10">
    <property type="entry name" value="2-enoyl-CoA Hydratase, Chain A, domain 1"/>
    <property type="match status" value="1"/>
</dbReference>
<dbReference type="AlphaFoldDB" id="A0A934VWB4"/>
<feature type="domain" description="NfeD1b N-terminal" evidence="3">
    <location>
        <begin position="75"/>
        <end position="243"/>
    </location>
</feature>
<feature type="transmembrane region" description="Helical" evidence="1">
    <location>
        <begin position="343"/>
        <end position="360"/>
    </location>
</feature>
<dbReference type="Proteomes" id="UP000603141">
    <property type="component" value="Unassembled WGS sequence"/>
</dbReference>
<dbReference type="EMBL" id="JAENIJ010000009">
    <property type="protein sequence ID" value="MBK1882319.1"/>
    <property type="molecule type" value="Genomic_DNA"/>
</dbReference>
<dbReference type="InterPro" id="IPR012340">
    <property type="entry name" value="NA-bd_OB-fold"/>
</dbReference>
<feature type="transmembrane region" description="Helical" evidence="1">
    <location>
        <begin position="289"/>
        <end position="307"/>
    </location>
</feature>
<keyword evidence="1" id="KW-1133">Transmembrane helix</keyword>
<evidence type="ECO:0008006" key="6">
    <source>
        <dbReference type="Google" id="ProtNLM"/>
    </source>
</evidence>
<keyword evidence="5" id="KW-1185">Reference proteome</keyword>
<feature type="transmembrane region" description="Helical" evidence="1">
    <location>
        <begin position="367"/>
        <end position="386"/>
    </location>
</feature>
<dbReference type="PANTHER" id="PTHR33507:SF3">
    <property type="entry name" value="INNER MEMBRANE PROTEIN YBBJ"/>
    <property type="match status" value="1"/>
</dbReference>
<keyword evidence="1" id="KW-0472">Membrane</keyword>
<gene>
    <name evidence="4" type="ORF">JIN85_07830</name>
</gene>
<evidence type="ECO:0000259" key="2">
    <source>
        <dbReference type="Pfam" id="PF24961"/>
    </source>
</evidence>
<dbReference type="Pfam" id="PF25145">
    <property type="entry name" value="NfeD1b_N"/>
    <property type="match status" value="1"/>
</dbReference>
<evidence type="ECO:0000313" key="4">
    <source>
        <dbReference type="EMBL" id="MBK1882319.1"/>
    </source>
</evidence>
<evidence type="ECO:0000259" key="3">
    <source>
        <dbReference type="Pfam" id="PF25145"/>
    </source>
</evidence>
<reference evidence="4" key="1">
    <citation type="submission" date="2021-01" db="EMBL/GenBank/DDBJ databases">
        <title>Modified the classification status of verrucomicrobia.</title>
        <authorList>
            <person name="Feng X."/>
        </authorList>
    </citation>
    <scope>NUCLEOTIDE SEQUENCE</scope>
    <source>
        <strain evidence="4">KCTC 22041</strain>
    </source>
</reference>
<dbReference type="PANTHER" id="PTHR33507">
    <property type="entry name" value="INNER MEMBRANE PROTEIN YBBJ"/>
    <property type="match status" value="1"/>
</dbReference>
<feature type="transmembrane region" description="Helical" evidence="1">
    <location>
        <begin position="314"/>
        <end position="331"/>
    </location>
</feature>
<name>A0A934VWB4_9BACT</name>
<dbReference type="CDD" id="cd07021">
    <property type="entry name" value="Clp_protease_NfeD_like"/>
    <property type="match status" value="1"/>
</dbReference>
<organism evidence="4 5">
    <name type="scientific">Luteolibacter pohnpeiensis</name>
    <dbReference type="NCBI Taxonomy" id="454153"/>
    <lineage>
        <taxon>Bacteria</taxon>
        <taxon>Pseudomonadati</taxon>
        <taxon>Verrucomicrobiota</taxon>
        <taxon>Verrucomicrobiia</taxon>
        <taxon>Verrucomicrobiales</taxon>
        <taxon>Verrucomicrobiaceae</taxon>
        <taxon>Luteolibacter</taxon>
    </lineage>
</organism>
<dbReference type="RefSeq" id="WP_200269337.1">
    <property type="nucleotide sequence ID" value="NZ_JAENIJ010000009.1"/>
</dbReference>
<dbReference type="InterPro" id="IPR052165">
    <property type="entry name" value="Membrane_assoc_protease"/>
</dbReference>
<feature type="transmembrane region" description="Helical" evidence="1">
    <location>
        <begin position="398"/>
        <end position="420"/>
    </location>
</feature>
<dbReference type="InterPro" id="IPR029045">
    <property type="entry name" value="ClpP/crotonase-like_dom_sf"/>
</dbReference>
<dbReference type="SUPFAM" id="SSF52096">
    <property type="entry name" value="ClpP/crotonase"/>
    <property type="match status" value="1"/>
</dbReference>
<protein>
    <recommendedName>
        <fullName evidence="6">NfeD-like C-terminal domain-containing protein</fullName>
    </recommendedName>
</protein>
<dbReference type="Pfam" id="PF24961">
    <property type="entry name" value="NfeD_membrane"/>
    <property type="match status" value="1"/>
</dbReference>
<proteinExistence type="predicted"/>
<dbReference type="InterPro" id="IPR056738">
    <property type="entry name" value="NfeD1b_N"/>
</dbReference>
<feature type="domain" description="NfeD integral membrane" evidence="2">
    <location>
        <begin position="293"/>
        <end position="419"/>
    </location>
</feature>
<dbReference type="GO" id="GO:0005886">
    <property type="term" value="C:plasma membrane"/>
    <property type="evidence" value="ECO:0007669"/>
    <property type="project" value="TreeGrafter"/>
</dbReference>
<dbReference type="InterPro" id="IPR056739">
    <property type="entry name" value="NfeD_membrane"/>
</dbReference>
<dbReference type="Gene3D" id="2.40.50.140">
    <property type="entry name" value="Nucleic acid-binding proteins"/>
    <property type="match status" value="1"/>
</dbReference>
<accession>A0A934VWB4</accession>
<sequence length="510" mass="55045">MLRRFLKELTEFRRSKIQRCFQSVRENLRVLPECVSLCPVKAHFTFLLALIFSLLALPGRAEPTTVPHTESGKAKVMVIPVHGEINWPTLYIVRSGLKDAIDQGIKTVVLDINTPGGAGDVTFEILKALDKYPGLTISYVDNEAGSAGALICAGTDEIHFAPDAVIGAAAPVLSGGQDLGETMRLKVVSFINAKVRAVTEGRGYRGEVLAAMIDKDKELKIDDEVIKEKGSLLSLTATEAMKTYGNPPETLLGAGISNNLAELLDQKFGHGNWTSTQLEITWSKELASFLQKITPVLLGLGLLLLFIEFKTPGFGIFGISGSVLIGVFFFAQFNAGLSGHEPALFFAIGVILLLVELFFLPGTAVCAILGVALMLGSLIWSMTDIWPQQLIALAPETFLWPLINVATGVLLAVVIFLLMLKFLPHQGPWGGMVLQAAVKGEPVHYIHPVDVEHPLVGKAGVAVTSLFPSGQVEVEGQRYEAKLAFGYADVGTPVIIKKQGEFSLVVEVMS</sequence>
<evidence type="ECO:0000313" key="5">
    <source>
        <dbReference type="Proteomes" id="UP000603141"/>
    </source>
</evidence>
<comment type="caution">
    <text evidence="4">The sequence shown here is derived from an EMBL/GenBank/DDBJ whole genome shotgun (WGS) entry which is preliminary data.</text>
</comment>
<keyword evidence="1" id="KW-0812">Transmembrane</keyword>